<feature type="non-terminal residue" evidence="2">
    <location>
        <position position="189"/>
    </location>
</feature>
<gene>
    <name evidence="2" type="ORF">B1B_10898</name>
</gene>
<feature type="region of interest" description="Disordered" evidence="1">
    <location>
        <begin position="155"/>
        <end position="182"/>
    </location>
</feature>
<evidence type="ECO:0000256" key="1">
    <source>
        <dbReference type="SAM" id="MobiDB-lite"/>
    </source>
</evidence>
<evidence type="ECO:0000313" key="2">
    <source>
        <dbReference type="EMBL" id="EQD51756.1"/>
    </source>
</evidence>
<organism evidence="2">
    <name type="scientific">mine drainage metagenome</name>
    <dbReference type="NCBI Taxonomy" id="410659"/>
    <lineage>
        <taxon>unclassified sequences</taxon>
        <taxon>metagenomes</taxon>
        <taxon>ecological metagenomes</taxon>
    </lineage>
</organism>
<protein>
    <recommendedName>
        <fullName evidence="3">PD-(D/E)XK endonuclease-like domain-containing protein</fullName>
    </recommendedName>
</protein>
<feature type="compositionally biased region" description="Basic and acidic residues" evidence="1">
    <location>
        <begin position="161"/>
        <end position="170"/>
    </location>
</feature>
<dbReference type="AlphaFoldDB" id="T0ZTZ8"/>
<evidence type="ECO:0008006" key="3">
    <source>
        <dbReference type="Google" id="ProtNLM"/>
    </source>
</evidence>
<feature type="non-terminal residue" evidence="2">
    <location>
        <position position="1"/>
    </location>
</feature>
<reference evidence="2" key="2">
    <citation type="journal article" date="2014" name="ISME J.">
        <title>Microbial stratification in low pH oxic and suboxic macroscopic growths along an acid mine drainage.</title>
        <authorList>
            <person name="Mendez-Garcia C."/>
            <person name="Mesa V."/>
            <person name="Sprenger R.R."/>
            <person name="Richter M."/>
            <person name="Diez M.S."/>
            <person name="Solano J."/>
            <person name="Bargiela R."/>
            <person name="Golyshina O.V."/>
            <person name="Manteca A."/>
            <person name="Ramos J.L."/>
            <person name="Gallego J.R."/>
            <person name="Llorente I."/>
            <person name="Martins Dos Santos V.A."/>
            <person name="Jensen O.N."/>
            <person name="Pelaez A.I."/>
            <person name="Sanchez J."/>
            <person name="Ferrer M."/>
        </authorList>
    </citation>
    <scope>NUCLEOTIDE SEQUENCE</scope>
</reference>
<sequence length="189" mass="21130">EEIYSLAVPAAIEDLTRLALTFSQSQRTLLTTRPYVANPTFGEASVRLDGADADLIVGDRLIDIKTTTDGTIERLALWQIAGYALSDLDDDFHIREVGLYFSRHGVQAVWSLEGLLSLLSGGSVDLGSVRSDFRRVLEGLESEREIARRDLRPKFGWTPPPRDRSTETIKRPMTFRPPVSGKGKWHVAY</sequence>
<reference evidence="2" key="1">
    <citation type="submission" date="2013-08" db="EMBL/GenBank/DDBJ databases">
        <authorList>
            <person name="Mendez C."/>
            <person name="Richter M."/>
            <person name="Ferrer M."/>
            <person name="Sanchez J."/>
        </authorList>
    </citation>
    <scope>NUCLEOTIDE SEQUENCE</scope>
</reference>
<proteinExistence type="predicted"/>
<dbReference type="EMBL" id="AUZY01007040">
    <property type="protein sequence ID" value="EQD51756.1"/>
    <property type="molecule type" value="Genomic_DNA"/>
</dbReference>
<comment type="caution">
    <text evidence="2">The sequence shown here is derived from an EMBL/GenBank/DDBJ whole genome shotgun (WGS) entry which is preliminary data.</text>
</comment>
<name>T0ZTZ8_9ZZZZ</name>
<accession>T0ZTZ8</accession>